<sequence>MGETKEEVVELQPRLVIAGTHSGVGKTTVTLGLMAAFVEKGNIVQGFKCGPDYIDPSYHRAVTKRASRNLDSWMVSEDVVNDIFIEGCNGADLSIIEGVMGFYDGKASTSDKGSTADISLLLQAPVLLVVDISGMARSAAAVVKGFQQLNEKVKIAGVILNGAGSERHAEMCSEAIKEACGIPALGYLKKGDVPSIPERHLGLVPALERGEHDSLFSQLAAVVSRQFDLERIERLALETSALSRRTNLFQQTKRPSVVKIAVAYDAAFHFYYEENFTLLRQAGAELVYFSPLRGEDLPSHCDGLYLGGGFPEEFADELSQWIKDHPQLKKRVQSGLPTLAECGGYMFLGEQLTTTKGKTVEMAGVIPMVVQMENKLVSLGYRDVTPLDDSFLLSKGQQIRGHEFHYSKAVYTETERPAYFVKGLFGEGKEGYMSDHLLAGYTHLHFASEPAVATQWVKACEVYKNRRLHRGQVSQ</sequence>
<dbReference type="GO" id="GO:0009236">
    <property type="term" value="P:cobalamin biosynthetic process"/>
    <property type="evidence" value="ECO:0007669"/>
    <property type="project" value="UniProtKB-UniRule"/>
</dbReference>
<dbReference type="CDD" id="cd05388">
    <property type="entry name" value="CobB_N"/>
    <property type="match status" value="1"/>
</dbReference>
<dbReference type="GO" id="GO:0042242">
    <property type="term" value="F:cobyrinic acid a,c-diamide synthase activity"/>
    <property type="evidence" value="ECO:0007669"/>
    <property type="project" value="UniProtKB-UniRule"/>
</dbReference>
<dbReference type="Pfam" id="PF07685">
    <property type="entry name" value="GATase_3"/>
    <property type="match status" value="1"/>
</dbReference>
<comment type="function">
    <text evidence="7">Catalyzes the ATP-dependent amidation of the two carboxylate groups at positions a and c of cobyrinate, using either L-glutamine or ammonia as the nitrogen source.</text>
</comment>
<keyword evidence="2 7" id="KW-0436">Ligase</keyword>
<evidence type="ECO:0000256" key="6">
    <source>
        <dbReference type="ARBA" id="ARBA00022962"/>
    </source>
</evidence>
<dbReference type="Gene3D" id="3.40.50.880">
    <property type="match status" value="1"/>
</dbReference>
<keyword evidence="3 7" id="KW-0547">Nucleotide-binding</keyword>
<feature type="domain" description="CobQ/CobB/MinD/ParA nucleotide binding" evidence="8">
    <location>
        <begin position="15"/>
        <end position="201"/>
    </location>
</feature>
<evidence type="ECO:0000256" key="3">
    <source>
        <dbReference type="ARBA" id="ARBA00022741"/>
    </source>
</evidence>
<accession>A0A4Y7WYM7</accession>
<evidence type="ECO:0000256" key="4">
    <source>
        <dbReference type="ARBA" id="ARBA00022840"/>
    </source>
</evidence>
<evidence type="ECO:0000256" key="7">
    <source>
        <dbReference type="HAMAP-Rule" id="MF_00027"/>
    </source>
</evidence>
<dbReference type="UniPathway" id="UPA00148">
    <property type="reaction ID" value="UER00231"/>
</dbReference>
<dbReference type="InterPro" id="IPR002586">
    <property type="entry name" value="CobQ/CobB/MinD/ParA_Nub-bd_dom"/>
</dbReference>
<evidence type="ECO:0000256" key="1">
    <source>
        <dbReference type="ARBA" id="ARBA00001946"/>
    </source>
</evidence>
<feature type="active site" description="Nucleophile" evidence="7">
    <location>
        <position position="342"/>
    </location>
</feature>
<dbReference type="InterPro" id="IPR011698">
    <property type="entry name" value="GATase_3"/>
</dbReference>
<dbReference type="PANTHER" id="PTHR43873:SF1">
    <property type="entry name" value="COBYRINATE A,C-DIAMIDE SYNTHASE"/>
    <property type="match status" value="1"/>
</dbReference>
<comment type="pathway">
    <text evidence="7">Cofactor biosynthesis; adenosylcobalamin biosynthesis; cob(II)yrinate a,c-diamide from sirohydrochlorin (anaerobic route): step 10/10.</text>
</comment>
<reference evidence="10" key="1">
    <citation type="submission" date="2015-08" db="EMBL/GenBank/DDBJ databases">
        <title>Complete DNA Sequence of Pseudomonas syringae pv. actinidiae, the Causal Agent of Kiwifruit Canker Disease.</title>
        <authorList>
            <person name="Rikkerink E.H.A."/>
            <person name="Fineran P.C."/>
        </authorList>
    </citation>
    <scope>NUCLEOTIDE SEQUENCE</scope>
    <source>
        <strain evidence="10">DSM 13666</strain>
    </source>
</reference>
<comment type="similarity">
    <text evidence="7">Belongs to the CobB/CbiA family.</text>
</comment>
<dbReference type="Pfam" id="PF01656">
    <property type="entry name" value="CbiA"/>
    <property type="match status" value="1"/>
</dbReference>
<evidence type="ECO:0000313" key="10">
    <source>
        <dbReference type="EMBL" id="KOO39163.1"/>
    </source>
</evidence>
<comment type="domain">
    <text evidence="7">Comprises of two domains. The C-terminal domain contains the binding site for glutamine and catalyzes the hydrolysis of this substrate to glutamate and ammonia. The N-terminal domain is anticipated to bind ATP and cobyrinate and catalyzes the ultimate synthesis of the diamide product. The ammonia produced via the glutaminase domain is probably translocated to the adjacent domain via a molecular tunnel, where it reacts with an activated intermediate.</text>
</comment>
<dbReference type="CDD" id="cd03130">
    <property type="entry name" value="GATase1_CobB"/>
    <property type="match status" value="1"/>
</dbReference>
<dbReference type="AlphaFoldDB" id="A0A0M0KL82"/>
<gene>
    <name evidence="7" type="primary">cbiA</name>
    <name evidence="10" type="ORF">AMD02_10135</name>
</gene>
<evidence type="ECO:0000259" key="9">
    <source>
        <dbReference type="Pfam" id="PF07685"/>
    </source>
</evidence>
<dbReference type="NCBIfam" id="TIGR00379">
    <property type="entry name" value="cobB"/>
    <property type="match status" value="1"/>
</dbReference>
<comment type="catalytic activity">
    <reaction evidence="7">
        <text>cob(II)yrinate + 2 L-glutamine + 2 ATP + 2 H2O = cob(II)yrinate a,c diamide + 2 L-glutamate + 2 ADP + 2 phosphate + 2 H(+)</text>
        <dbReference type="Rhea" id="RHEA:26289"/>
        <dbReference type="ChEBI" id="CHEBI:15377"/>
        <dbReference type="ChEBI" id="CHEBI:15378"/>
        <dbReference type="ChEBI" id="CHEBI:29985"/>
        <dbReference type="ChEBI" id="CHEBI:30616"/>
        <dbReference type="ChEBI" id="CHEBI:43474"/>
        <dbReference type="ChEBI" id="CHEBI:58359"/>
        <dbReference type="ChEBI" id="CHEBI:58537"/>
        <dbReference type="ChEBI" id="CHEBI:58894"/>
        <dbReference type="ChEBI" id="CHEBI:456216"/>
        <dbReference type="EC" id="6.3.5.11"/>
    </reaction>
</comment>
<dbReference type="SUPFAM" id="SSF52317">
    <property type="entry name" value="Class I glutamine amidotransferase-like"/>
    <property type="match status" value="1"/>
</dbReference>
<dbReference type="InterPro" id="IPR027417">
    <property type="entry name" value="P-loop_NTPase"/>
</dbReference>
<dbReference type="PATRIC" id="fig|136160.3.peg.2414"/>
<dbReference type="RefSeq" id="WP_053431226.1">
    <property type="nucleotide sequence ID" value="NZ_CP040441.1"/>
</dbReference>
<dbReference type="GO" id="GO:0005524">
    <property type="term" value="F:ATP binding"/>
    <property type="evidence" value="ECO:0007669"/>
    <property type="project" value="UniProtKB-UniRule"/>
</dbReference>
<evidence type="ECO:0000259" key="8">
    <source>
        <dbReference type="Pfam" id="PF01656"/>
    </source>
</evidence>
<keyword evidence="7" id="KW-0169">Cobalamin biosynthesis</keyword>
<accession>A0A0M0KL82</accession>
<dbReference type="EMBL" id="LILD01000001">
    <property type="protein sequence ID" value="KOO39163.1"/>
    <property type="molecule type" value="Genomic_DNA"/>
</dbReference>
<evidence type="ECO:0000256" key="2">
    <source>
        <dbReference type="ARBA" id="ARBA00022598"/>
    </source>
</evidence>
<feature type="domain" description="CobB/CobQ-like glutamine amidotransferase" evidence="9">
    <location>
        <begin position="259"/>
        <end position="449"/>
    </location>
</feature>
<dbReference type="PROSITE" id="PS51274">
    <property type="entry name" value="GATASE_COBBQ"/>
    <property type="match status" value="1"/>
</dbReference>
<comment type="miscellaneous">
    <text evidence="7">The a and c carboxylates of cobyrinate are activated for nucleophilic attack via formation of a phosphorylated intermediate by ATP. CbiA catalyzes first the amidation of the c-carboxylate, and then that of the a-carboxylate.</text>
</comment>
<comment type="cofactor">
    <cofactor evidence="1 7">
        <name>Mg(2+)</name>
        <dbReference type="ChEBI" id="CHEBI:18420"/>
    </cofactor>
</comment>
<keyword evidence="5 7" id="KW-0460">Magnesium</keyword>
<dbReference type="HAMAP" id="MF_00027">
    <property type="entry name" value="CobB_CbiA"/>
    <property type="match status" value="1"/>
</dbReference>
<protein>
    <recommendedName>
        <fullName evidence="7">Cobyrinate a,c-diamide synthase</fullName>
        <ecNumber evidence="7">6.3.5.11</ecNumber>
    </recommendedName>
    <alternativeName>
        <fullName evidence="7">Cobyrinic acid a,c-diamide synthetase</fullName>
    </alternativeName>
</protein>
<keyword evidence="4 7" id="KW-0067">ATP-binding</keyword>
<evidence type="ECO:0000256" key="5">
    <source>
        <dbReference type="ARBA" id="ARBA00022842"/>
    </source>
</evidence>
<comment type="caution">
    <text evidence="10">The sequence shown here is derived from an EMBL/GenBank/DDBJ whole genome shotgun (WGS) entry which is preliminary data.</text>
</comment>
<keyword evidence="6 7" id="KW-0315">Glutamine amidotransferase</keyword>
<dbReference type="PANTHER" id="PTHR43873">
    <property type="entry name" value="COBYRINATE A,C-DIAMIDE SYNTHASE"/>
    <property type="match status" value="1"/>
</dbReference>
<dbReference type="NCBIfam" id="NF002204">
    <property type="entry name" value="PRK01077.1"/>
    <property type="match status" value="1"/>
</dbReference>
<feature type="site" description="Increases nucleophilicity of active site Cys" evidence="7">
    <location>
        <position position="443"/>
    </location>
</feature>
<dbReference type="SUPFAM" id="SSF52540">
    <property type="entry name" value="P-loop containing nucleoside triphosphate hydrolases"/>
    <property type="match status" value="1"/>
</dbReference>
<name>A0A0M0KL82_ALKHA</name>
<dbReference type="EC" id="6.3.5.11" evidence="7"/>
<dbReference type="GeneID" id="87597493"/>
<dbReference type="Gene3D" id="3.40.50.300">
    <property type="entry name" value="P-loop containing nucleotide triphosphate hydrolases"/>
    <property type="match status" value="2"/>
</dbReference>
<organism evidence="10">
    <name type="scientific">Halalkalibacterium halodurans</name>
    <name type="common">Bacillus halodurans</name>
    <dbReference type="NCBI Taxonomy" id="86665"/>
    <lineage>
        <taxon>Bacteria</taxon>
        <taxon>Bacillati</taxon>
        <taxon>Bacillota</taxon>
        <taxon>Bacilli</taxon>
        <taxon>Bacillales</taxon>
        <taxon>Bacillaceae</taxon>
        <taxon>Halalkalibacterium (ex Joshi et al. 2022)</taxon>
    </lineage>
</organism>
<dbReference type="InterPro" id="IPR029062">
    <property type="entry name" value="Class_I_gatase-like"/>
</dbReference>
<dbReference type="InterPro" id="IPR004484">
    <property type="entry name" value="CbiA/CobB_synth"/>
</dbReference>
<proteinExistence type="inferred from homology"/>